<dbReference type="AlphaFoldDB" id="A0A1H5ZTD1"/>
<dbReference type="InterPro" id="IPR021944">
    <property type="entry name" value="DUF3560"/>
</dbReference>
<keyword evidence="2" id="KW-1185">Reference proteome</keyword>
<dbReference type="EMBL" id="FNVA01000004">
    <property type="protein sequence ID" value="SEG38967.1"/>
    <property type="molecule type" value="Genomic_DNA"/>
</dbReference>
<evidence type="ECO:0000313" key="1">
    <source>
        <dbReference type="EMBL" id="SEG38967.1"/>
    </source>
</evidence>
<organism evidence="1 2">
    <name type="scientific">Bryocella elongata</name>
    <dbReference type="NCBI Taxonomy" id="863522"/>
    <lineage>
        <taxon>Bacteria</taxon>
        <taxon>Pseudomonadati</taxon>
        <taxon>Acidobacteriota</taxon>
        <taxon>Terriglobia</taxon>
        <taxon>Terriglobales</taxon>
        <taxon>Acidobacteriaceae</taxon>
        <taxon>Bryocella</taxon>
    </lineage>
</organism>
<reference evidence="1 2" key="1">
    <citation type="submission" date="2016-10" db="EMBL/GenBank/DDBJ databases">
        <authorList>
            <person name="de Groot N.N."/>
        </authorList>
    </citation>
    <scope>NUCLEOTIDE SEQUENCE [LARGE SCALE GENOMIC DNA]</scope>
    <source>
        <strain evidence="1 2">DSM 22489</strain>
    </source>
</reference>
<proteinExistence type="predicted"/>
<dbReference type="OrthoDB" id="9803716at2"/>
<name>A0A1H5ZTD1_9BACT</name>
<protein>
    <recommendedName>
        <fullName evidence="3">DUF3560 domain-containing protein</fullName>
    </recommendedName>
</protein>
<accession>A0A1H5ZTD1</accession>
<dbReference type="RefSeq" id="WP_103933698.1">
    <property type="nucleotide sequence ID" value="NZ_FNVA01000004.1"/>
</dbReference>
<gene>
    <name evidence="1" type="ORF">SAMN05421819_2843</name>
</gene>
<sequence length="429" mass="48552">MMTATYSPEDNKLRLYASSRLDAELYARVKTAGFKWAPRQDLFVAPMWTPGREDLLLELCGEIDDEDTNLVDRAEERSERFAEYSESRTEDANRAQKTVAAIADGIPFGQPILIGHHSERRHRKDIERIDNGMRRAVKMWDTAKYWTDRADAAVRHAKYKERPDVRARRIKTLEADKRKQERRIAESQKFLKMWQREALTRALALAISNQDHITVYYTKEKYPASTYEGANTLWGGLDKGIINEQEAAVIAIRVHQRSIAFVQRWLTHYENRIAYERAMLAEGGGTIADKTGPEKGGACRCWASPSGGWSYIQKVNKVSVTVLEKPPYGPNTYTRTMPFDKLFAVMSAAEVQAKREAGLLIESAFGVGFTLNEPSPEEPKEQDPEAALRRLWDAQGVSQERQDELIADLTAKAQPGAKIGPFTLGGKID</sequence>
<dbReference type="Proteomes" id="UP000236728">
    <property type="component" value="Unassembled WGS sequence"/>
</dbReference>
<evidence type="ECO:0000313" key="2">
    <source>
        <dbReference type="Proteomes" id="UP000236728"/>
    </source>
</evidence>
<dbReference type="Pfam" id="PF12083">
    <property type="entry name" value="DUF3560"/>
    <property type="match status" value="1"/>
</dbReference>
<evidence type="ECO:0008006" key="3">
    <source>
        <dbReference type="Google" id="ProtNLM"/>
    </source>
</evidence>